<feature type="transmembrane region" description="Helical" evidence="6">
    <location>
        <begin position="298"/>
        <end position="319"/>
    </location>
</feature>
<feature type="domain" description="Major facilitator superfamily (MFS) profile" evidence="7">
    <location>
        <begin position="1"/>
        <end position="453"/>
    </location>
</feature>
<evidence type="ECO:0000313" key="8">
    <source>
        <dbReference type="EMBL" id="MDR7086943.1"/>
    </source>
</evidence>
<evidence type="ECO:0000256" key="3">
    <source>
        <dbReference type="ARBA" id="ARBA00022692"/>
    </source>
</evidence>
<dbReference type="PANTHER" id="PTHR42718:SF9">
    <property type="entry name" value="MAJOR FACILITATOR SUPERFAMILY MULTIDRUG TRANSPORTER MFSC"/>
    <property type="match status" value="1"/>
</dbReference>
<keyword evidence="4 6" id="KW-1133">Transmembrane helix</keyword>
<dbReference type="RefSeq" id="WP_309969746.1">
    <property type="nucleotide sequence ID" value="NZ_JAVDWH010000001.1"/>
</dbReference>
<feature type="transmembrane region" description="Helical" evidence="6">
    <location>
        <begin position="162"/>
        <end position="182"/>
    </location>
</feature>
<dbReference type="Gene3D" id="1.20.1250.20">
    <property type="entry name" value="MFS general substrate transporter like domains"/>
    <property type="match status" value="2"/>
</dbReference>
<dbReference type="SUPFAM" id="SSF103473">
    <property type="entry name" value="MFS general substrate transporter"/>
    <property type="match status" value="1"/>
</dbReference>
<feature type="transmembrane region" description="Helical" evidence="6">
    <location>
        <begin position="331"/>
        <end position="354"/>
    </location>
</feature>
<feature type="transmembrane region" description="Helical" evidence="6">
    <location>
        <begin position="100"/>
        <end position="120"/>
    </location>
</feature>
<dbReference type="PROSITE" id="PS50850">
    <property type="entry name" value="MFS"/>
    <property type="match status" value="1"/>
</dbReference>
<sequence>MTKFRDRMSVPALMFVGAVNAIISSLGAPLLPQIAKDLDASISSTQWALTSTIVVAAIASPLVGRMGDGRHRRLVVAACLGSVVIGCVMAALATSLGPLIFGRALQGLGMAIMPLTMAAARDHMPPAQARNVIAGLSVVGAAGVGLGYPITGLVADHGGVAAAYWLGAGVGAVSLLLGLWVISPPNDDRRTMNLDVIGAFIVAVGLVLVLIPLDKAVDWGWTSAPVLAMFASGIGLLAVWTFHELRTRDPLVDLRLLRHRAVLTANLAGLLMGLTMYILMVVIVQFVQLDSFGLGETIFIAGLTLVPMSVLSGVMSFALPRLQSRFSIRAVMSSGAISVALGALMFGLTATALWQVLVCMALVGIGIGTTFAALPGLIVLAVPAEETGSAMGFYQVSRFFGFALGSGLAVTLLRALGDGGEPTLESYKSTALLIVGLGVATALVTWFLPGRPSAAQRDVDARFQVEDGMLASAGLEDGDRPATTSS</sequence>
<dbReference type="InterPro" id="IPR036259">
    <property type="entry name" value="MFS_trans_sf"/>
</dbReference>
<proteinExistence type="predicted"/>
<gene>
    <name evidence="8" type="ORF">J2X11_001782</name>
</gene>
<name>A0ABU1UP43_9ACTN</name>
<dbReference type="Proteomes" id="UP001257739">
    <property type="component" value="Unassembled WGS sequence"/>
</dbReference>
<feature type="transmembrane region" description="Helical" evidence="6">
    <location>
        <begin position="44"/>
        <end position="63"/>
    </location>
</feature>
<comment type="caution">
    <text evidence="8">The sequence shown here is derived from an EMBL/GenBank/DDBJ whole genome shotgun (WGS) entry which is preliminary data.</text>
</comment>
<feature type="transmembrane region" description="Helical" evidence="6">
    <location>
        <begin position="219"/>
        <end position="242"/>
    </location>
</feature>
<keyword evidence="2" id="KW-0813">Transport</keyword>
<evidence type="ECO:0000256" key="4">
    <source>
        <dbReference type="ARBA" id="ARBA00022989"/>
    </source>
</evidence>
<feature type="transmembrane region" description="Helical" evidence="6">
    <location>
        <begin position="132"/>
        <end position="150"/>
    </location>
</feature>
<feature type="transmembrane region" description="Helical" evidence="6">
    <location>
        <begin position="263"/>
        <end position="286"/>
    </location>
</feature>
<feature type="transmembrane region" description="Helical" evidence="6">
    <location>
        <begin position="396"/>
        <end position="417"/>
    </location>
</feature>
<protein>
    <submittedName>
        <fullName evidence="8">MFS family permease</fullName>
    </submittedName>
</protein>
<keyword evidence="9" id="KW-1185">Reference proteome</keyword>
<dbReference type="EMBL" id="JAVDWH010000001">
    <property type="protein sequence ID" value="MDR7086943.1"/>
    <property type="molecule type" value="Genomic_DNA"/>
</dbReference>
<dbReference type="PANTHER" id="PTHR42718">
    <property type="entry name" value="MAJOR FACILITATOR SUPERFAMILY MULTIDRUG TRANSPORTER MFSC"/>
    <property type="match status" value="1"/>
</dbReference>
<comment type="subcellular location">
    <subcellularLocation>
        <location evidence="1">Cell membrane</location>
        <topology evidence="1">Multi-pass membrane protein</topology>
    </subcellularLocation>
</comment>
<feature type="transmembrane region" description="Helical" evidence="6">
    <location>
        <begin position="194"/>
        <end position="213"/>
    </location>
</feature>
<evidence type="ECO:0000259" key="7">
    <source>
        <dbReference type="PROSITE" id="PS50850"/>
    </source>
</evidence>
<dbReference type="InterPro" id="IPR011701">
    <property type="entry name" value="MFS"/>
</dbReference>
<feature type="transmembrane region" description="Helical" evidence="6">
    <location>
        <begin position="12"/>
        <end position="32"/>
    </location>
</feature>
<accession>A0ABU1UP43</accession>
<keyword evidence="5 6" id="KW-0472">Membrane</keyword>
<feature type="transmembrane region" description="Helical" evidence="6">
    <location>
        <begin position="75"/>
        <end position="94"/>
    </location>
</feature>
<feature type="transmembrane region" description="Helical" evidence="6">
    <location>
        <begin position="360"/>
        <end position="384"/>
    </location>
</feature>
<dbReference type="Pfam" id="PF07690">
    <property type="entry name" value="MFS_1"/>
    <property type="match status" value="1"/>
</dbReference>
<evidence type="ECO:0000313" key="9">
    <source>
        <dbReference type="Proteomes" id="UP001257739"/>
    </source>
</evidence>
<evidence type="ECO:0000256" key="6">
    <source>
        <dbReference type="SAM" id="Phobius"/>
    </source>
</evidence>
<evidence type="ECO:0000256" key="1">
    <source>
        <dbReference type="ARBA" id="ARBA00004651"/>
    </source>
</evidence>
<reference evidence="8 9" key="1">
    <citation type="submission" date="2023-07" db="EMBL/GenBank/DDBJ databases">
        <title>Sorghum-associated microbial communities from plants grown in Nebraska, USA.</title>
        <authorList>
            <person name="Schachtman D."/>
        </authorList>
    </citation>
    <scope>NUCLEOTIDE SEQUENCE [LARGE SCALE GENOMIC DNA]</scope>
    <source>
        <strain evidence="8 9">BE248</strain>
    </source>
</reference>
<evidence type="ECO:0000256" key="5">
    <source>
        <dbReference type="ARBA" id="ARBA00023136"/>
    </source>
</evidence>
<dbReference type="InterPro" id="IPR020846">
    <property type="entry name" value="MFS_dom"/>
</dbReference>
<feature type="transmembrane region" description="Helical" evidence="6">
    <location>
        <begin position="429"/>
        <end position="448"/>
    </location>
</feature>
<organism evidence="8 9">
    <name type="scientific">Aeromicrobium panaciterrae</name>
    <dbReference type="NCBI Taxonomy" id="363861"/>
    <lineage>
        <taxon>Bacteria</taxon>
        <taxon>Bacillati</taxon>
        <taxon>Actinomycetota</taxon>
        <taxon>Actinomycetes</taxon>
        <taxon>Propionibacteriales</taxon>
        <taxon>Nocardioidaceae</taxon>
        <taxon>Aeromicrobium</taxon>
    </lineage>
</organism>
<evidence type="ECO:0000256" key="2">
    <source>
        <dbReference type="ARBA" id="ARBA00022448"/>
    </source>
</evidence>
<keyword evidence="3 6" id="KW-0812">Transmembrane</keyword>